<gene>
    <name evidence="1" type="ORF">PCLFYP37_01226</name>
</gene>
<protein>
    <submittedName>
        <fullName evidence="1">Uncharacterized protein</fullName>
    </submittedName>
</protein>
<evidence type="ECO:0000313" key="1">
    <source>
        <dbReference type="EMBL" id="VYT82682.1"/>
    </source>
</evidence>
<organism evidence="1">
    <name type="scientific">Paraprevotella clara</name>
    <dbReference type="NCBI Taxonomy" id="454154"/>
    <lineage>
        <taxon>Bacteria</taxon>
        <taxon>Pseudomonadati</taxon>
        <taxon>Bacteroidota</taxon>
        <taxon>Bacteroidia</taxon>
        <taxon>Bacteroidales</taxon>
        <taxon>Prevotellaceae</taxon>
        <taxon>Paraprevotella</taxon>
    </lineage>
</organism>
<sequence length="51" mass="6112">MFNIPSLYLSILAISLFYTYSNVNTRYIFSILTMQYLYSRIITESVQYKMP</sequence>
<reference evidence="1" key="1">
    <citation type="submission" date="2019-11" db="EMBL/GenBank/DDBJ databases">
        <authorList>
            <person name="Feng L."/>
        </authorList>
    </citation>
    <scope>NUCLEOTIDE SEQUENCE</scope>
    <source>
        <strain evidence="1">PclaraLFYP37</strain>
    </source>
</reference>
<proteinExistence type="predicted"/>
<dbReference type="AlphaFoldDB" id="A0A6N3A1V1"/>
<accession>A0A6N3A1V1</accession>
<name>A0A6N3A1V1_9BACT</name>
<dbReference type="EMBL" id="CACRUT010000006">
    <property type="protein sequence ID" value="VYT82682.1"/>
    <property type="molecule type" value="Genomic_DNA"/>
</dbReference>